<proteinExistence type="predicted"/>
<dbReference type="EMBL" id="FLUM01000003">
    <property type="protein sequence ID" value="SBW04360.1"/>
    <property type="molecule type" value="Genomic_DNA"/>
</dbReference>
<sequence>MTKIIKNIVKALNISIEATRTGFAIREESIWYLIYMFIKIRIISEIKG</sequence>
<protein>
    <submittedName>
        <fullName evidence="1">Uncharacterized protein</fullName>
    </submittedName>
</protein>
<organism evidence="1">
    <name type="scientific">uncultured Dysgonomonas sp</name>
    <dbReference type="NCBI Taxonomy" id="206096"/>
    <lineage>
        <taxon>Bacteria</taxon>
        <taxon>Pseudomonadati</taxon>
        <taxon>Bacteroidota</taxon>
        <taxon>Bacteroidia</taxon>
        <taxon>Bacteroidales</taxon>
        <taxon>Dysgonomonadaceae</taxon>
        <taxon>Dysgonomonas</taxon>
        <taxon>environmental samples</taxon>
    </lineage>
</organism>
<accession>A0A212JXZ9</accession>
<evidence type="ECO:0000313" key="1">
    <source>
        <dbReference type="EMBL" id="SBW04360.1"/>
    </source>
</evidence>
<dbReference type="AlphaFoldDB" id="A0A212JXZ9"/>
<gene>
    <name evidence="1" type="ORF">KL86DYS1_30819</name>
</gene>
<reference evidence="1" key="1">
    <citation type="submission" date="2016-04" db="EMBL/GenBank/DDBJ databases">
        <authorList>
            <person name="Evans L.H."/>
            <person name="Alamgir A."/>
            <person name="Owens N."/>
            <person name="Weber N.D."/>
            <person name="Virtaneva K."/>
            <person name="Barbian K."/>
            <person name="Babar A."/>
            <person name="Rosenke K."/>
        </authorList>
    </citation>
    <scope>NUCLEOTIDE SEQUENCE</scope>
    <source>
        <strain evidence="1">86-1</strain>
    </source>
</reference>
<name>A0A212JXZ9_9BACT</name>